<dbReference type="InterPro" id="IPR026040">
    <property type="entry name" value="HyI-like"/>
</dbReference>
<dbReference type="STRING" id="376489.A5892_17430"/>
<dbReference type="FunFam" id="3.20.20.150:FF:000007">
    <property type="entry name" value="Hydroxypyruvate isomerase"/>
    <property type="match status" value="1"/>
</dbReference>
<dbReference type="NCBIfam" id="NF043033">
    <property type="entry name" value="OxoTetrIsom"/>
    <property type="match status" value="1"/>
</dbReference>
<evidence type="ECO:0000256" key="1">
    <source>
        <dbReference type="ARBA" id="ARBA00023235"/>
    </source>
</evidence>
<name>A0A172YIN8_9GAMM</name>
<organism evidence="5 6">
    <name type="scientific">Halotalea alkalilenta</name>
    <dbReference type="NCBI Taxonomy" id="376489"/>
    <lineage>
        <taxon>Bacteria</taxon>
        <taxon>Pseudomonadati</taxon>
        <taxon>Pseudomonadota</taxon>
        <taxon>Gammaproteobacteria</taxon>
        <taxon>Oceanospirillales</taxon>
        <taxon>Halomonadaceae</taxon>
        <taxon>Halotalea</taxon>
    </lineage>
</organism>
<dbReference type="PIRSF" id="PIRSF006241">
    <property type="entry name" value="HyI"/>
    <property type="match status" value="1"/>
</dbReference>
<keyword evidence="1 2" id="KW-0413">Isomerase</keyword>
<protein>
    <submittedName>
        <fullName evidence="5">Hydroxypyruvate isomerase</fullName>
    </submittedName>
</protein>
<dbReference type="EMBL" id="CP015243">
    <property type="protein sequence ID" value="ANF59022.1"/>
    <property type="molecule type" value="Genomic_DNA"/>
</dbReference>
<dbReference type="KEGG" id="haa:A5892_17430"/>
<dbReference type="RefSeq" id="WP_064123873.1">
    <property type="nucleotide sequence ID" value="NZ_CP015243.1"/>
</dbReference>
<dbReference type="PANTHER" id="PTHR43489:SF6">
    <property type="entry name" value="HYDROXYPYRUVATE ISOMERASE-RELATED"/>
    <property type="match status" value="1"/>
</dbReference>
<evidence type="ECO:0000256" key="2">
    <source>
        <dbReference type="PIRNR" id="PIRNR006241"/>
    </source>
</evidence>
<proteinExistence type="inferred from homology"/>
<feature type="active site" description="Proton donor/acceptor" evidence="3">
    <location>
        <position position="240"/>
    </location>
</feature>
<feature type="active site" description="Proton donor/acceptor" evidence="3">
    <location>
        <position position="143"/>
    </location>
</feature>
<evidence type="ECO:0000313" key="6">
    <source>
        <dbReference type="Proteomes" id="UP000077875"/>
    </source>
</evidence>
<dbReference type="InterPro" id="IPR053398">
    <property type="entry name" value="HPT_OtnI_isomerases"/>
</dbReference>
<dbReference type="PANTHER" id="PTHR43489">
    <property type="entry name" value="ISOMERASE"/>
    <property type="match status" value="1"/>
</dbReference>
<dbReference type="SUPFAM" id="SSF51658">
    <property type="entry name" value="Xylose isomerase-like"/>
    <property type="match status" value="1"/>
</dbReference>
<keyword evidence="5" id="KW-0670">Pyruvate</keyword>
<dbReference type="Pfam" id="PF01261">
    <property type="entry name" value="AP_endonuc_2"/>
    <property type="match status" value="1"/>
</dbReference>
<evidence type="ECO:0000259" key="4">
    <source>
        <dbReference type="Pfam" id="PF01261"/>
    </source>
</evidence>
<keyword evidence="6" id="KW-1185">Reference proteome</keyword>
<dbReference type="GO" id="GO:0046487">
    <property type="term" value="P:glyoxylate metabolic process"/>
    <property type="evidence" value="ECO:0007669"/>
    <property type="project" value="TreeGrafter"/>
</dbReference>
<comment type="similarity">
    <text evidence="2">Belongs to the hyi family.</text>
</comment>
<dbReference type="Gene3D" id="3.20.20.150">
    <property type="entry name" value="Divalent-metal-dependent TIM barrel enzymes"/>
    <property type="match status" value="1"/>
</dbReference>
<dbReference type="Proteomes" id="UP000077875">
    <property type="component" value="Chromosome"/>
</dbReference>
<feature type="domain" description="Xylose isomerase-like TIM barrel" evidence="4">
    <location>
        <begin position="21"/>
        <end position="255"/>
    </location>
</feature>
<evidence type="ECO:0000313" key="5">
    <source>
        <dbReference type="EMBL" id="ANF59022.1"/>
    </source>
</evidence>
<dbReference type="InterPro" id="IPR036237">
    <property type="entry name" value="Xyl_isomerase-like_sf"/>
</dbReference>
<dbReference type="GO" id="GO:0008903">
    <property type="term" value="F:hydroxypyruvate isomerase activity"/>
    <property type="evidence" value="ECO:0007669"/>
    <property type="project" value="TreeGrafter"/>
</dbReference>
<dbReference type="AlphaFoldDB" id="A0A172YIN8"/>
<evidence type="ECO:0000256" key="3">
    <source>
        <dbReference type="PIRSR" id="PIRSR006241-50"/>
    </source>
</evidence>
<sequence length="261" mass="29591">MPRFAANLSMLFNEVPFMSRFERAARAGFEAVEFLFPYDFSAEEIAAALREHRLEQALFNLPPGDWSAGERGITSLPGREAEFRASVETALGYARTLGCRRLHAMAGILPAGMERERALDIYRGNLRYAAEKLAGEGMTLLIEPINQRDMPGYLLSHQAEAHSLVAELCVPNLKVQMDFYHAQIMDGDLWRCFERYRDTVGHLQIAGVPDRHEPDEGELNYGWLFAQLDEAGYEGWIGCEYHPRSDTEAGLGWFEPYRPGR</sequence>
<dbReference type="InterPro" id="IPR050417">
    <property type="entry name" value="Sugar_Epim/Isomerase"/>
</dbReference>
<dbReference type="InterPro" id="IPR013022">
    <property type="entry name" value="Xyl_isomerase-like_TIM-brl"/>
</dbReference>
<gene>
    <name evidence="5" type="ORF">A5892_17430</name>
</gene>
<accession>A0A172YIN8</accession>
<reference evidence="5 6" key="1">
    <citation type="submission" date="2016-04" db="EMBL/GenBank/DDBJ databases">
        <title>Complete Genome Sequence of Halotalea alkalilenta IHB B 13600.</title>
        <authorList>
            <person name="Swarnkar M.K."/>
            <person name="Sharma A."/>
            <person name="Kaushal K."/>
            <person name="Soni R."/>
            <person name="Rana S."/>
            <person name="Singh A.K."/>
            <person name="Gulati A."/>
        </authorList>
    </citation>
    <scope>NUCLEOTIDE SEQUENCE [LARGE SCALE GENOMIC DNA]</scope>
    <source>
        <strain evidence="5 6">IHB B 13600</strain>
    </source>
</reference>